<evidence type="ECO:0000256" key="3">
    <source>
        <dbReference type="ARBA" id="ARBA00022630"/>
    </source>
</evidence>
<dbReference type="Gene3D" id="3.40.250.10">
    <property type="entry name" value="Rhodanese-like domain"/>
    <property type="match status" value="1"/>
</dbReference>
<dbReference type="Proteomes" id="UP001500506">
    <property type="component" value="Unassembled WGS sequence"/>
</dbReference>
<organism evidence="8 9">
    <name type="scientific">Agromyces humatus</name>
    <dbReference type="NCBI Taxonomy" id="279573"/>
    <lineage>
        <taxon>Bacteria</taxon>
        <taxon>Bacillati</taxon>
        <taxon>Actinomycetota</taxon>
        <taxon>Actinomycetes</taxon>
        <taxon>Micrococcales</taxon>
        <taxon>Microbacteriaceae</taxon>
        <taxon>Agromyces</taxon>
    </lineage>
</organism>
<evidence type="ECO:0000313" key="9">
    <source>
        <dbReference type="Proteomes" id="UP001500506"/>
    </source>
</evidence>
<keyword evidence="4" id="KW-0274">FAD</keyword>
<keyword evidence="9" id="KW-1185">Reference proteome</keyword>
<dbReference type="PANTHER" id="PTHR43429">
    <property type="entry name" value="PYRIDINE NUCLEOTIDE-DISULFIDE OXIDOREDUCTASE DOMAIN-CONTAINING"/>
    <property type="match status" value="1"/>
</dbReference>
<dbReference type="PRINTS" id="PR00469">
    <property type="entry name" value="PNDRDTASEII"/>
</dbReference>
<keyword evidence="3" id="KW-0285">Flavoprotein</keyword>
<sequence length="545" mass="56809">MSAATRLRRLDAERDILVLERSGAVSYANCGLPYHLGGVIPNRDSLELQTPARMGARFALGVRVRTEVVDVDPIARTVTARDLATGATETISYDELVLSPGATPRRPAKVAAGSPLETLRTLDDLDRIADSVDALPNGAPVVVIGAGHLGIEIAENLHRRGLAVTVAQSEDRILPILDAEMTAPLVDHLEQLGLTVRLGAPVAEVTVDGVLLAGGERLLADLVIASMGVIPDAGLARTAGADLGPAGTIAVDDLHRTSIPGIYAIGDVAGKTDAIDGTTRPVALAGLANRHGRHVADVIAGVSEAPAKPALGTSIIDVAGATAASVGWSETVARARARGREVRIFHTHPLSHAGYYPGAQPMSLKLVVAASDDRILGAQAVGTEGVARRIDVIAVAMSAGITASALADLELAYAPQFGSAKDPVNQLGYLARNRAGGDRTVQWHELDDAIAGGAVLLDVRAEGQLAEGVIPGATWIPVEELRDRHSQFKGRPLIVHCRVGQGAHTAARLLAELGHDVRNLDGGYLTWRDGMRARELVAPPGARAA</sequence>
<keyword evidence="5" id="KW-0560">Oxidoreductase</keyword>
<dbReference type="InterPro" id="IPR050260">
    <property type="entry name" value="FAD-bd_OxRdtase"/>
</dbReference>
<dbReference type="InterPro" id="IPR023753">
    <property type="entry name" value="FAD/NAD-binding_dom"/>
</dbReference>
<dbReference type="EMBL" id="BAAANH010000002">
    <property type="protein sequence ID" value="GAA1756273.1"/>
    <property type="molecule type" value="Genomic_DNA"/>
</dbReference>
<dbReference type="Pfam" id="PF00581">
    <property type="entry name" value="Rhodanese"/>
    <property type="match status" value="1"/>
</dbReference>
<evidence type="ECO:0000256" key="2">
    <source>
        <dbReference type="ARBA" id="ARBA00009130"/>
    </source>
</evidence>
<reference evidence="9" key="1">
    <citation type="journal article" date="2019" name="Int. J. Syst. Evol. Microbiol.">
        <title>The Global Catalogue of Microorganisms (GCM) 10K type strain sequencing project: providing services to taxonomists for standard genome sequencing and annotation.</title>
        <authorList>
            <consortium name="The Broad Institute Genomics Platform"/>
            <consortium name="The Broad Institute Genome Sequencing Center for Infectious Disease"/>
            <person name="Wu L."/>
            <person name="Ma J."/>
        </authorList>
    </citation>
    <scope>NUCLEOTIDE SEQUENCE [LARGE SCALE GENOMIC DNA]</scope>
    <source>
        <strain evidence="9">JCM 14319</strain>
    </source>
</reference>
<dbReference type="SUPFAM" id="SSF52821">
    <property type="entry name" value="Rhodanese/Cell cycle control phosphatase"/>
    <property type="match status" value="1"/>
</dbReference>
<dbReference type="SUPFAM" id="SSF51905">
    <property type="entry name" value="FAD/NAD(P)-binding domain"/>
    <property type="match status" value="1"/>
</dbReference>
<comment type="similarity">
    <text evidence="2">Belongs to the class-III pyridine nucleotide-disulfide oxidoreductase family.</text>
</comment>
<proteinExistence type="inferred from homology"/>
<evidence type="ECO:0000259" key="7">
    <source>
        <dbReference type="PROSITE" id="PS50206"/>
    </source>
</evidence>
<dbReference type="InterPro" id="IPR004099">
    <property type="entry name" value="Pyr_nucl-diS_OxRdtase_dimer"/>
</dbReference>
<dbReference type="SUPFAM" id="SSF55424">
    <property type="entry name" value="FAD/NAD-linked reductases, dimerisation (C-terminal) domain"/>
    <property type="match status" value="1"/>
</dbReference>
<dbReference type="InterPro" id="IPR016156">
    <property type="entry name" value="FAD/NAD-linked_Rdtase_dimer_sf"/>
</dbReference>
<dbReference type="PRINTS" id="PR00368">
    <property type="entry name" value="FADPNR"/>
</dbReference>
<evidence type="ECO:0000256" key="5">
    <source>
        <dbReference type="ARBA" id="ARBA00023002"/>
    </source>
</evidence>
<dbReference type="PROSITE" id="PS50206">
    <property type="entry name" value="RHODANESE_3"/>
    <property type="match status" value="1"/>
</dbReference>
<evidence type="ECO:0000256" key="4">
    <source>
        <dbReference type="ARBA" id="ARBA00022827"/>
    </source>
</evidence>
<comment type="caution">
    <text evidence="8">The sequence shown here is derived from an EMBL/GenBank/DDBJ whole genome shotgun (WGS) entry which is preliminary data.</text>
</comment>
<dbReference type="Pfam" id="PF07992">
    <property type="entry name" value="Pyr_redox_2"/>
    <property type="match status" value="1"/>
</dbReference>
<comment type="cofactor">
    <cofactor evidence="1">
        <name>FAD</name>
        <dbReference type="ChEBI" id="CHEBI:57692"/>
    </cofactor>
</comment>
<dbReference type="Pfam" id="PF02852">
    <property type="entry name" value="Pyr_redox_dim"/>
    <property type="match status" value="1"/>
</dbReference>
<protein>
    <submittedName>
        <fullName evidence="8">CoA-disulfide reductase</fullName>
    </submittedName>
</protein>
<accession>A0ABP4WJL2</accession>
<dbReference type="InterPro" id="IPR001763">
    <property type="entry name" value="Rhodanese-like_dom"/>
</dbReference>
<dbReference type="SMART" id="SM00450">
    <property type="entry name" value="RHOD"/>
    <property type="match status" value="1"/>
</dbReference>
<dbReference type="InterPro" id="IPR036873">
    <property type="entry name" value="Rhodanese-like_dom_sf"/>
</dbReference>
<evidence type="ECO:0000256" key="1">
    <source>
        <dbReference type="ARBA" id="ARBA00001974"/>
    </source>
</evidence>
<dbReference type="Gene3D" id="3.50.50.60">
    <property type="entry name" value="FAD/NAD(P)-binding domain"/>
    <property type="match status" value="2"/>
</dbReference>
<evidence type="ECO:0000313" key="8">
    <source>
        <dbReference type="EMBL" id="GAA1756273.1"/>
    </source>
</evidence>
<name>A0ABP4WJL2_9MICO</name>
<keyword evidence="6" id="KW-0676">Redox-active center</keyword>
<evidence type="ECO:0000256" key="6">
    <source>
        <dbReference type="ARBA" id="ARBA00023284"/>
    </source>
</evidence>
<dbReference type="InterPro" id="IPR036188">
    <property type="entry name" value="FAD/NAD-bd_sf"/>
</dbReference>
<dbReference type="PANTHER" id="PTHR43429:SF1">
    <property type="entry name" value="NAD(P)H SULFUR OXIDOREDUCTASE (COA-DEPENDENT)"/>
    <property type="match status" value="1"/>
</dbReference>
<gene>
    <name evidence="8" type="ORF">GCM10009747_13240</name>
</gene>
<feature type="domain" description="Rhodanese" evidence="7">
    <location>
        <begin position="450"/>
        <end position="536"/>
    </location>
</feature>